<keyword evidence="1" id="KW-0732">Signal</keyword>
<sequence>MNYLLISCLLIQAFSGRICLSIGWTLEWSFPDSSNIDFKLILISDTIDNFGWVGIGLKYDEEEIGMANADITNFILTDLPTDQYSESNSEPIYDIDIGGNENIINPLYDKKTFTYTWTRPINSGDIYDKEHIENDSYQLLWACGQMSEDIPLKHERENRDTVNIELSEEFDKDCIAEA</sequence>
<keyword evidence="4" id="KW-1185">Reference proteome</keyword>
<feature type="chain" id="PRO_5012096612" description="DOMON domain-containing protein" evidence="1">
    <location>
        <begin position="16"/>
        <end position="178"/>
    </location>
</feature>
<reference evidence="3 4" key="1">
    <citation type="submission" date="2016-11" db="EMBL/GenBank/DDBJ databases">
        <title>The macronuclear genome of Stentor coeruleus: a giant cell with tiny introns.</title>
        <authorList>
            <person name="Slabodnick M."/>
            <person name="Ruby J.G."/>
            <person name="Reiff S.B."/>
            <person name="Swart E.C."/>
            <person name="Gosai S."/>
            <person name="Prabakaran S."/>
            <person name="Witkowska E."/>
            <person name="Larue G.E."/>
            <person name="Fisher S."/>
            <person name="Freeman R.M."/>
            <person name="Gunawardena J."/>
            <person name="Chu W."/>
            <person name="Stover N.A."/>
            <person name="Gregory B.D."/>
            <person name="Nowacki M."/>
            <person name="Derisi J."/>
            <person name="Roy S.W."/>
            <person name="Marshall W.F."/>
            <person name="Sood P."/>
        </authorList>
    </citation>
    <scope>NUCLEOTIDE SEQUENCE [LARGE SCALE GENOMIC DNA]</scope>
    <source>
        <strain evidence="3">WM001</strain>
    </source>
</reference>
<dbReference type="InterPro" id="IPR045266">
    <property type="entry name" value="DOH_DOMON"/>
</dbReference>
<protein>
    <recommendedName>
        <fullName evidence="2">DOMON domain-containing protein</fullName>
    </recommendedName>
</protein>
<accession>A0A1R2C4C7</accession>
<evidence type="ECO:0000259" key="2">
    <source>
        <dbReference type="PROSITE" id="PS50836"/>
    </source>
</evidence>
<evidence type="ECO:0000313" key="4">
    <source>
        <dbReference type="Proteomes" id="UP000187209"/>
    </source>
</evidence>
<dbReference type="CDD" id="cd09631">
    <property type="entry name" value="DOMON_DOH"/>
    <property type="match status" value="1"/>
</dbReference>
<dbReference type="PROSITE" id="PS50836">
    <property type="entry name" value="DOMON"/>
    <property type="match status" value="1"/>
</dbReference>
<dbReference type="InterPro" id="IPR005018">
    <property type="entry name" value="DOMON_domain"/>
</dbReference>
<gene>
    <name evidence="3" type="ORF">SteCoe_15148</name>
</gene>
<dbReference type="AlphaFoldDB" id="A0A1R2C4C7"/>
<evidence type="ECO:0000313" key="3">
    <source>
        <dbReference type="EMBL" id="OMJ83847.1"/>
    </source>
</evidence>
<dbReference type="Proteomes" id="UP000187209">
    <property type="component" value="Unassembled WGS sequence"/>
</dbReference>
<organism evidence="3 4">
    <name type="scientific">Stentor coeruleus</name>
    <dbReference type="NCBI Taxonomy" id="5963"/>
    <lineage>
        <taxon>Eukaryota</taxon>
        <taxon>Sar</taxon>
        <taxon>Alveolata</taxon>
        <taxon>Ciliophora</taxon>
        <taxon>Postciliodesmatophora</taxon>
        <taxon>Heterotrichea</taxon>
        <taxon>Heterotrichida</taxon>
        <taxon>Stentoridae</taxon>
        <taxon>Stentor</taxon>
    </lineage>
</organism>
<name>A0A1R2C4C7_9CILI</name>
<comment type="caution">
    <text evidence="3">The sequence shown here is derived from an EMBL/GenBank/DDBJ whole genome shotgun (WGS) entry which is preliminary data.</text>
</comment>
<evidence type="ECO:0000256" key="1">
    <source>
        <dbReference type="SAM" id="SignalP"/>
    </source>
</evidence>
<feature type="signal peptide" evidence="1">
    <location>
        <begin position="1"/>
        <end position="15"/>
    </location>
</feature>
<feature type="domain" description="DOMON" evidence="2">
    <location>
        <begin position="22"/>
        <end position="144"/>
    </location>
</feature>
<dbReference type="EMBL" id="MPUH01000289">
    <property type="protein sequence ID" value="OMJ83847.1"/>
    <property type="molecule type" value="Genomic_DNA"/>
</dbReference>
<proteinExistence type="predicted"/>